<proteinExistence type="predicted"/>
<dbReference type="InterPro" id="IPR006944">
    <property type="entry name" value="Phage/GTA_portal"/>
</dbReference>
<sequence>MFKGIFTKALNAMRHSGPASFLLGLLSRTKFDYQKEIGTGIDASVVMAPIQWVQRAFPEAELRVVVEKDGAVEGVDGHELTALIRTPNSAYSGTHLWSATLFSYLTAGNAYWLKVRSNSGKVVELWYVPHWTIRPFWPDDGGEFISGYRYTPGGGGEFKIDPDDVVHFRHGIDPRNTRLGLSPLHSVIREIFTDVEASNFVAALLRNGGVPGVVISPDGDAVVGGDDAEAVKTWFKEEFGGDRRGAPLVMGAKTKVQEYGFSPDKMDLSSVRNVAEERVCASIGIPAAVVGFGAGLQQTKVGATMTELRKLAWINGIIPLHKSFSEEIARSLLPAFGGRAGLSVEFDLTGVTALEEDMNERAERFNIGVKGGWMLVADARRGMGLDVVSADEVYLRSVALVEVPVGETIMVLPNPIDPDNPKVVPFLRLTGRKDDHTEAERRAATNPSQKPTAGEAAYVSILARQAGPLVDAFEKRLKSFFDDLGEQVADVASPILHRAFGKVASEDVLLVDAIMSKANMAASEAVFKRNYEAHYLTVAEVGGEAADALGLATDLPDVVARAVLETGGKRVGLIDLTGKVKKSLDVALTEGRAAGEGADALVRRIREGVPAGPWKNSTTRSRVIARTETAFAQNTSTIERSKAAGIEKALVFDNLLGFDDDVCTELDGVVVTLAEARELAADEHPNGTRSFSPIVEQTV</sequence>
<dbReference type="EMBL" id="LAZR01002081">
    <property type="protein sequence ID" value="KKN34829.1"/>
    <property type="molecule type" value="Genomic_DNA"/>
</dbReference>
<protein>
    <recommendedName>
        <fullName evidence="2">Phage portal protein</fullName>
    </recommendedName>
</protein>
<comment type="caution">
    <text evidence="1">The sequence shown here is derived from an EMBL/GenBank/DDBJ whole genome shotgun (WGS) entry which is preliminary data.</text>
</comment>
<reference evidence="1" key="1">
    <citation type="journal article" date="2015" name="Nature">
        <title>Complex archaea that bridge the gap between prokaryotes and eukaryotes.</title>
        <authorList>
            <person name="Spang A."/>
            <person name="Saw J.H."/>
            <person name="Jorgensen S.L."/>
            <person name="Zaremba-Niedzwiedzka K."/>
            <person name="Martijn J."/>
            <person name="Lind A.E."/>
            <person name="van Eijk R."/>
            <person name="Schleper C."/>
            <person name="Guy L."/>
            <person name="Ettema T.J."/>
        </authorList>
    </citation>
    <scope>NUCLEOTIDE SEQUENCE</scope>
</reference>
<gene>
    <name evidence="1" type="ORF">LCGC14_0789700</name>
</gene>
<name>A0A0F9PX88_9ZZZZ</name>
<evidence type="ECO:0008006" key="2">
    <source>
        <dbReference type="Google" id="ProtNLM"/>
    </source>
</evidence>
<evidence type="ECO:0000313" key="1">
    <source>
        <dbReference type="EMBL" id="KKN34829.1"/>
    </source>
</evidence>
<organism evidence="1">
    <name type="scientific">marine sediment metagenome</name>
    <dbReference type="NCBI Taxonomy" id="412755"/>
    <lineage>
        <taxon>unclassified sequences</taxon>
        <taxon>metagenomes</taxon>
        <taxon>ecological metagenomes</taxon>
    </lineage>
</organism>
<dbReference type="AlphaFoldDB" id="A0A0F9PX88"/>
<accession>A0A0F9PX88</accession>
<dbReference type="Pfam" id="PF04860">
    <property type="entry name" value="Phage_portal"/>
    <property type="match status" value="1"/>
</dbReference>